<feature type="compositionally biased region" description="Polar residues" evidence="1">
    <location>
        <begin position="311"/>
        <end position="329"/>
    </location>
</feature>
<accession>A0AAN6MPG2</accession>
<evidence type="ECO:0000256" key="1">
    <source>
        <dbReference type="SAM" id="MobiDB-lite"/>
    </source>
</evidence>
<comment type="caution">
    <text evidence="2">The sequence shown here is derived from an EMBL/GenBank/DDBJ whole genome shotgun (WGS) entry which is preliminary data.</text>
</comment>
<gene>
    <name evidence="2" type="ORF">C8A05DRAFT_42877</name>
</gene>
<dbReference type="AlphaFoldDB" id="A0AAN6MPG2"/>
<name>A0AAN6MPG2_9PEZI</name>
<evidence type="ECO:0000313" key="3">
    <source>
        <dbReference type="Proteomes" id="UP001303889"/>
    </source>
</evidence>
<reference evidence="2" key="2">
    <citation type="submission" date="2023-05" db="EMBL/GenBank/DDBJ databases">
        <authorList>
            <consortium name="Lawrence Berkeley National Laboratory"/>
            <person name="Steindorff A."/>
            <person name="Hensen N."/>
            <person name="Bonometti L."/>
            <person name="Westerberg I."/>
            <person name="Brannstrom I.O."/>
            <person name="Guillou S."/>
            <person name="Cros-Aarteil S."/>
            <person name="Calhoun S."/>
            <person name="Haridas S."/>
            <person name="Kuo A."/>
            <person name="Mondo S."/>
            <person name="Pangilinan J."/>
            <person name="Riley R."/>
            <person name="Labutti K."/>
            <person name="Andreopoulos B."/>
            <person name="Lipzen A."/>
            <person name="Chen C."/>
            <person name="Yanf M."/>
            <person name="Daum C."/>
            <person name="Ng V."/>
            <person name="Clum A."/>
            <person name="Ohm R."/>
            <person name="Martin F."/>
            <person name="Silar P."/>
            <person name="Natvig D."/>
            <person name="Lalanne C."/>
            <person name="Gautier V."/>
            <person name="Ament-Velasquez S.L."/>
            <person name="Kruys A."/>
            <person name="Hutchinson M.I."/>
            <person name="Powell A.J."/>
            <person name="Barry K."/>
            <person name="Miller A.N."/>
            <person name="Grigoriev I.V."/>
            <person name="Debuchy R."/>
            <person name="Gladieux P."/>
            <person name="Thoren M.H."/>
            <person name="Johannesson H."/>
        </authorList>
    </citation>
    <scope>NUCLEOTIDE SEQUENCE</scope>
    <source>
        <strain evidence="2">CBS 103.79</strain>
    </source>
</reference>
<organism evidence="2 3">
    <name type="scientific">Staphylotrichum tortipilum</name>
    <dbReference type="NCBI Taxonomy" id="2831512"/>
    <lineage>
        <taxon>Eukaryota</taxon>
        <taxon>Fungi</taxon>
        <taxon>Dikarya</taxon>
        <taxon>Ascomycota</taxon>
        <taxon>Pezizomycotina</taxon>
        <taxon>Sordariomycetes</taxon>
        <taxon>Sordariomycetidae</taxon>
        <taxon>Sordariales</taxon>
        <taxon>Chaetomiaceae</taxon>
        <taxon>Staphylotrichum</taxon>
    </lineage>
</organism>
<feature type="region of interest" description="Disordered" evidence="1">
    <location>
        <begin position="40"/>
        <end position="63"/>
    </location>
</feature>
<sequence>METTSWPYYAESLTGGDYDDDANHQPKRVWLMCKNQSPFDQVTKEDGERVSSSSMPASSKAPADLDRLAARLARLRSSPSPTTSDYERYLKATGRAGSTKMTVLVEMTPLLKTYRDDDGYPREFSHPFTEDPEYRPSPAEQVPGAVLYRDDPDSLALLHLAGEWKGPGRDMGEAQALDAIGTADPPGHAKVTTFTTDGTTLNFFAHYAATAEDGTPEYHQYPIASTNLKSSAEEFKKGRCQLRNAQVDAKAESYRLRNMMLAHWRTRNTQPTATAPRRTRRSWQREERSQQQQPLRPAPRGTRPVHHSPPHRTSATRPTVTSARTGGCW</sequence>
<evidence type="ECO:0000313" key="2">
    <source>
        <dbReference type="EMBL" id="KAK3904003.1"/>
    </source>
</evidence>
<protein>
    <submittedName>
        <fullName evidence="2">Uncharacterized protein</fullName>
    </submittedName>
</protein>
<dbReference type="Proteomes" id="UP001303889">
    <property type="component" value="Unassembled WGS sequence"/>
</dbReference>
<feature type="compositionally biased region" description="Low complexity" evidence="1">
    <location>
        <begin position="51"/>
        <end position="62"/>
    </location>
</feature>
<feature type="compositionally biased region" description="Low complexity" evidence="1">
    <location>
        <begin position="267"/>
        <end position="276"/>
    </location>
</feature>
<dbReference type="EMBL" id="MU855419">
    <property type="protein sequence ID" value="KAK3904003.1"/>
    <property type="molecule type" value="Genomic_DNA"/>
</dbReference>
<proteinExistence type="predicted"/>
<keyword evidence="3" id="KW-1185">Reference proteome</keyword>
<reference evidence="2" key="1">
    <citation type="journal article" date="2023" name="Mol. Phylogenet. Evol.">
        <title>Genome-scale phylogeny and comparative genomics of the fungal order Sordariales.</title>
        <authorList>
            <person name="Hensen N."/>
            <person name="Bonometti L."/>
            <person name="Westerberg I."/>
            <person name="Brannstrom I.O."/>
            <person name="Guillou S."/>
            <person name="Cros-Aarteil S."/>
            <person name="Calhoun S."/>
            <person name="Haridas S."/>
            <person name="Kuo A."/>
            <person name="Mondo S."/>
            <person name="Pangilinan J."/>
            <person name="Riley R."/>
            <person name="LaButti K."/>
            <person name="Andreopoulos B."/>
            <person name="Lipzen A."/>
            <person name="Chen C."/>
            <person name="Yan M."/>
            <person name="Daum C."/>
            <person name="Ng V."/>
            <person name="Clum A."/>
            <person name="Steindorff A."/>
            <person name="Ohm R.A."/>
            <person name="Martin F."/>
            <person name="Silar P."/>
            <person name="Natvig D.O."/>
            <person name="Lalanne C."/>
            <person name="Gautier V."/>
            <person name="Ament-Velasquez S.L."/>
            <person name="Kruys A."/>
            <person name="Hutchinson M.I."/>
            <person name="Powell A.J."/>
            <person name="Barry K."/>
            <person name="Miller A.N."/>
            <person name="Grigoriev I.V."/>
            <person name="Debuchy R."/>
            <person name="Gladieux P."/>
            <person name="Hiltunen Thoren M."/>
            <person name="Johannesson H."/>
        </authorList>
    </citation>
    <scope>NUCLEOTIDE SEQUENCE</scope>
    <source>
        <strain evidence="2">CBS 103.79</strain>
    </source>
</reference>
<feature type="region of interest" description="Disordered" evidence="1">
    <location>
        <begin position="262"/>
        <end position="329"/>
    </location>
</feature>